<feature type="chain" id="PRO_5038919587" evidence="2">
    <location>
        <begin position="22"/>
        <end position="346"/>
    </location>
</feature>
<evidence type="ECO:0000256" key="1">
    <source>
        <dbReference type="ARBA" id="ARBA00022737"/>
    </source>
</evidence>
<organism evidence="4 5">
    <name type="scientific">Qingrenia yutianensis</name>
    <dbReference type="NCBI Taxonomy" id="2763676"/>
    <lineage>
        <taxon>Bacteria</taxon>
        <taxon>Bacillati</taxon>
        <taxon>Bacillota</taxon>
        <taxon>Clostridia</taxon>
        <taxon>Eubacteriales</taxon>
        <taxon>Oscillospiraceae</taxon>
        <taxon>Qingrenia</taxon>
    </lineage>
</organism>
<dbReference type="InterPro" id="IPR001119">
    <property type="entry name" value="SLH_dom"/>
</dbReference>
<evidence type="ECO:0000259" key="3">
    <source>
        <dbReference type="PROSITE" id="PS51272"/>
    </source>
</evidence>
<evidence type="ECO:0000313" key="5">
    <source>
        <dbReference type="Proteomes" id="UP000647416"/>
    </source>
</evidence>
<dbReference type="PROSITE" id="PS51272">
    <property type="entry name" value="SLH"/>
    <property type="match status" value="2"/>
</dbReference>
<keyword evidence="1" id="KW-0677">Repeat</keyword>
<dbReference type="Pfam" id="PF00395">
    <property type="entry name" value="SLH"/>
    <property type="match status" value="2"/>
</dbReference>
<evidence type="ECO:0000256" key="2">
    <source>
        <dbReference type="SAM" id="SignalP"/>
    </source>
</evidence>
<dbReference type="RefSeq" id="WP_262432581.1">
    <property type="nucleotide sequence ID" value="NZ_JACRTE010000019.1"/>
</dbReference>
<comment type="caution">
    <text evidence="4">The sequence shown here is derived from an EMBL/GenBank/DDBJ whole genome shotgun (WGS) entry which is preliminary data.</text>
</comment>
<proteinExistence type="predicted"/>
<dbReference type="AlphaFoldDB" id="A0A926IUV7"/>
<dbReference type="EMBL" id="JACRTE010000019">
    <property type="protein sequence ID" value="MBC8597268.1"/>
    <property type="molecule type" value="Genomic_DNA"/>
</dbReference>
<keyword evidence="2" id="KW-0732">Signal</keyword>
<sequence length="346" mass="39130">MEKLLCFLMITAMILTTTLCAVNADNGMSEWAAAEIEEAVELGIVAEDLQKDYQKNITREEFAVTAMMFVAYQNNMDFGDMQYLYINGGSLSKVSEDEITMFDDLADSEYGNYIITAAAMGIVKGKGNNLFDPFSPITREEAAVMLSRVYTMYASDKPAPESEVADIADSDSVSDWARDSVKKVYALNIMQGMPNGTFAPKNPYTREQCYATFVRLCKKAGIKSRYHGDNLCFWSYDELLARVKGQVNYDDIYHCENDFCSVEVGFASAFFSGRSGFWIVYKNGGRKDLMGQFGKISPYKFNKESFKFSDDGKSLYCSWSNMTDGIEEKREYRIDLEKATLKKINR</sequence>
<feature type="domain" description="SLH" evidence="3">
    <location>
        <begin position="164"/>
        <end position="227"/>
    </location>
</feature>
<feature type="signal peptide" evidence="2">
    <location>
        <begin position="1"/>
        <end position="21"/>
    </location>
</feature>
<reference evidence="4" key="1">
    <citation type="submission" date="2020-08" db="EMBL/GenBank/DDBJ databases">
        <title>Genome public.</title>
        <authorList>
            <person name="Liu C."/>
            <person name="Sun Q."/>
        </authorList>
    </citation>
    <scope>NUCLEOTIDE SEQUENCE</scope>
    <source>
        <strain evidence="4">NSJ-50</strain>
    </source>
</reference>
<feature type="domain" description="SLH" evidence="3">
    <location>
        <begin position="97"/>
        <end position="160"/>
    </location>
</feature>
<name>A0A926IUV7_9FIRM</name>
<protein>
    <submittedName>
        <fullName evidence="4">S-layer homology domain-containing protein</fullName>
    </submittedName>
</protein>
<dbReference type="Proteomes" id="UP000647416">
    <property type="component" value="Unassembled WGS sequence"/>
</dbReference>
<keyword evidence="5" id="KW-1185">Reference proteome</keyword>
<gene>
    <name evidence="4" type="ORF">H8706_10390</name>
</gene>
<evidence type="ECO:0000313" key="4">
    <source>
        <dbReference type="EMBL" id="MBC8597268.1"/>
    </source>
</evidence>
<accession>A0A926IUV7</accession>